<sequence>MAQDSFTVDVFRAADFCASAGVALGDPLSFADELVMDDAYQLSDDAQLRPLDLTIDGDALHMALPPHNPVHLDCCLTIMAPDGRTYEALILVETADAHVAAIYLLPMAELRPDIPYTLVSTDRHTTTRRFAEAATGSFATGTRITMADGTQRPIEAIAIGDMVLTRDAGMRPVRWIVQNTMRAEGNFAPVVITKGALHNEHDLVLRSDHRLFVYQRVDHAGLGRAEVLIKAEKLVDDDTIIRRHGGFIDYFQLVFDGHYIIYAEGIAAESHLVDQRARIGLPDEASRTLHERSPYKAYEVTDSLLPANRVAVLLRRASMG</sequence>
<dbReference type="RefSeq" id="WP_341366421.1">
    <property type="nucleotide sequence ID" value="NZ_CP150951.2"/>
</dbReference>
<evidence type="ECO:0000259" key="1">
    <source>
        <dbReference type="Pfam" id="PF13403"/>
    </source>
</evidence>
<dbReference type="InterPro" id="IPR028992">
    <property type="entry name" value="Hedgehog/Intein_dom"/>
</dbReference>
<dbReference type="SUPFAM" id="SSF51294">
    <property type="entry name" value="Hedgehog/intein (Hint) domain"/>
    <property type="match status" value="1"/>
</dbReference>
<keyword evidence="3" id="KW-1185">Reference proteome</keyword>
<reference evidence="3" key="1">
    <citation type="submission" date="2024-04" db="EMBL/GenBank/DDBJ databases">
        <title>Phylogenomic analyses of a clade within the roseobacter group suggest taxonomic reassignments of species of the genera Aestuariivita, Citreicella, Loktanella, Nautella, Pelagibaca, Ruegeria, Thalassobius, Thiobacimonas and Tropicibacter, and the proposal o.</title>
        <authorList>
            <person name="Jeon C.O."/>
        </authorList>
    </citation>
    <scope>NUCLEOTIDE SEQUENCE [LARGE SCALE GENOMIC DNA]</scope>
    <source>
        <strain evidence="3">BS5-3</strain>
    </source>
</reference>
<dbReference type="InterPro" id="IPR036844">
    <property type="entry name" value="Hint_dom_sf"/>
</dbReference>
<dbReference type="EMBL" id="CP150951">
    <property type="protein sequence ID" value="WZC48304.1"/>
    <property type="molecule type" value="Genomic_DNA"/>
</dbReference>
<dbReference type="Gene3D" id="2.170.16.10">
    <property type="entry name" value="Hedgehog/Intein (Hint) domain"/>
    <property type="match status" value="1"/>
</dbReference>
<dbReference type="CDD" id="cd00081">
    <property type="entry name" value="Hint"/>
    <property type="match status" value="1"/>
</dbReference>
<accession>A0ABZ2V324</accession>
<feature type="domain" description="Hedgehog/Intein (Hint)" evidence="1">
    <location>
        <begin position="137"/>
        <end position="272"/>
    </location>
</feature>
<evidence type="ECO:0000313" key="3">
    <source>
        <dbReference type="Proteomes" id="UP001440612"/>
    </source>
</evidence>
<dbReference type="Proteomes" id="UP001440612">
    <property type="component" value="Chromosome"/>
</dbReference>
<evidence type="ECO:0000313" key="2">
    <source>
        <dbReference type="EMBL" id="WZC48304.1"/>
    </source>
</evidence>
<gene>
    <name evidence="2" type="ORF">AABB29_15750</name>
</gene>
<organism evidence="2 3">
    <name type="scientific">Yoonia phaeophyticola</name>
    <dbReference type="NCBI Taxonomy" id="3137369"/>
    <lineage>
        <taxon>Bacteria</taxon>
        <taxon>Pseudomonadati</taxon>
        <taxon>Pseudomonadota</taxon>
        <taxon>Alphaproteobacteria</taxon>
        <taxon>Rhodobacterales</taxon>
        <taxon>Paracoccaceae</taxon>
        <taxon>Yoonia</taxon>
    </lineage>
</organism>
<protein>
    <submittedName>
        <fullName evidence="2">Hint domain-containing protein</fullName>
    </submittedName>
</protein>
<dbReference type="Pfam" id="PF13403">
    <property type="entry name" value="Hint_2"/>
    <property type="match status" value="1"/>
</dbReference>
<name>A0ABZ2V324_9RHOB</name>
<proteinExistence type="predicted"/>